<dbReference type="GO" id="GO:0004821">
    <property type="term" value="F:histidine-tRNA ligase activity"/>
    <property type="evidence" value="ECO:0007669"/>
    <property type="project" value="UniProtKB-EC"/>
</dbReference>
<dbReference type="Pfam" id="PF03129">
    <property type="entry name" value="HGTP_anticodon"/>
    <property type="match status" value="1"/>
</dbReference>
<evidence type="ECO:0000256" key="5">
    <source>
        <dbReference type="ARBA" id="ARBA00030619"/>
    </source>
</evidence>
<dbReference type="EC" id="6.1.1.21" evidence="2"/>
<gene>
    <name evidence="8" type="ORF">UT53_C0009G0023</name>
</gene>
<sequence>MARTRKQKQVDLPKGIREVLPDDLRCWRHILKKAESLLDYYSFEKIETPIIENADLYWRAFEDDDTIEKKIFTIKNKDEILALRYDFNAAIARAFVTNGMNSWQHPIKLFFMGPVIENNPGEDDSERYANVLGAVTMGDQSEIVDAELIFLGYKILEGLGFDNYNVHINSIGDGSSRAAYTKALKEYYRSKTKKLCADCRDFAKDNPTRILICQQEDCKEINREAPQSVDYLDEDSRAHFKHIIEYLDEIKIPYILDHTLIKRRSYQMRNIFEFIPEGASRSAEPIIWGGRFDRLVDQLGGVKTPAAGLTLNIDKLVVSLKNIDANIPDHRIKPKIFFAQLGEMAKRKSLSLFESFRKSGIEAKSSLGRDNIKSQLRIAARYGVKYTLIFGQKEALDGTIILRDMETSVQETIPVEKIIDEIKKRLKAS</sequence>
<dbReference type="InterPro" id="IPR041715">
    <property type="entry name" value="HisRS-like_core"/>
</dbReference>
<dbReference type="InterPro" id="IPR045864">
    <property type="entry name" value="aa-tRNA-synth_II/BPL/LPL"/>
</dbReference>
<accession>A0A0G0P661</accession>
<dbReference type="Gene3D" id="3.40.50.800">
    <property type="entry name" value="Anticodon-binding domain"/>
    <property type="match status" value="1"/>
</dbReference>
<dbReference type="GO" id="GO:0000166">
    <property type="term" value="F:nucleotide binding"/>
    <property type="evidence" value="ECO:0007669"/>
    <property type="project" value="UniProtKB-KW"/>
</dbReference>
<reference evidence="8 9" key="1">
    <citation type="journal article" date="2015" name="Nature">
        <title>rRNA introns, odd ribosomes, and small enigmatic genomes across a large radiation of phyla.</title>
        <authorList>
            <person name="Brown C.T."/>
            <person name="Hug L.A."/>
            <person name="Thomas B.C."/>
            <person name="Sharon I."/>
            <person name="Castelle C.J."/>
            <person name="Singh A."/>
            <person name="Wilkins M.J."/>
            <person name="Williams K.H."/>
            <person name="Banfield J.F."/>
        </authorList>
    </citation>
    <scope>NUCLEOTIDE SEQUENCE [LARGE SCALE GENOMIC DNA]</scope>
</reference>
<dbReference type="SUPFAM" id="SSF55681">
    <property type="entry name" value="Class II aaRS and biotin synthetases"/>
    <property type="match status" value="1"/>
</dbReference>
<keyword evidence="3" id="KW-0547">Nucleotide-binding</keyword>
<dbReference type="InterPro" id="IPR036621">
    <property type="entry name" value="Anticodon-bd_dom_sf"/>
</dbReference>
<dbReference type="Pfam" id="PF13393">
    <property type="entry name" value="tRNA-synt_His"/>
    <property type="match status" value="1"/>
</dbReference>
<evidence type="ECO:0000256" key="1">
    <source>
        <dbReference type="ARBA" id="ARBA00008226"/>
    </source>
</evidence>
<keyword evidence="4" id="KW-0030">Aminoacyl-tRNA synthetase</keyword>
<protein>
    <recommendedName>
        <fullName evidence="2">histidine--tRNA ligase</fullName>
        <ecNumber evidence="2">6.1.1.21</ecNumber>
    </recommendedName>
    <alternativeName>
        <fullName evidence="5">Histidyl-tRNA synthetase</fullName>
    </alternativeName>
</protein>
<evidence type="ECO:0000256" key="3">
    <source>
        <dbReference type="ARBA" id="ARBA00022741"/>
    </source>
</evidence>
<proteinExistence type="inferred from homology"/>
<name>A0A0G0P661_9BACT</name>
<comment type="catalytic activity">
    <reaction evidence="6">
        <text>tRNA(His) + L-histidine + ATP = L-histidyl-tRNA(His) + AMP + diphosphate + H(+)</text>
        <dbReference type="Rhea" id="RHEA:17313"/>
        <dbReference type="Rhea" id="RHEA-COMP:9665"/>
        <dbReference type="Rhea" id="RHEA-COMP:9689"/>
        <dbReference type="ChEBI" id="CHEBI:15378"/>
        <dbReference type="ChEBI" id="CHEBI:30616"/>
        <dbReference type="ChEBI" id="CHEBI:33019"/>
        <dbReference type="ChEBI" id="CHEBI:57595"/>
        <dbReference type="ChEBI" id="CHEBI:78442"/>
        <dbReference type="ChEBI" id="CHEBI:78527"/>
        <dbReference type="ChEBI" id="CHEBI:456215"/>
        <dbReference type="EC" id="6.1.1.21"/>
    </reaction>
</comment>
<dbReference type="SUPFAM" id="SSF52954">
    <property type="entry name" value="Class II aaRS ABD-related"/>
    <property type="match status" value="1"/>
</dbReference>
<dbReference type="PROSITE" id="PS50862">
    <property type="entry name" value="AA_TRNA_LIGASE_II"/>
    <property type="match status" value="1"/>
</dbReference>
<dbReference type="AlphaFoldDB" id="A0A0G0P661"/>
<dbReference type="PANTHER" id="PTHR43707">
    <property type="entry name" value="HISTIDYL-TRNA SYNTHETASE"/>
    <property type="match status" value="1"/>
</dbReference>
<dbReference type="PANTHER" id="PTHR43707:SF1">
    <property type="entry name" value="HISTIDINE--TRNA LIGASE, MITOCHONDRIAL-RELATED"/>
    <property type="match status" value="1"/>
</dbReference>
<evidence type="ECO:0000256" key="4">
    <source>
        <dbReference type="ARBA" id="ARBA00023146"/>
    </source>
</evidence>
<dbReference type="GO" id="GO:0006427">
    <property type="term" value="P:histidyl-tRNA aminoacylation"/>
    <property type="evidence" value="ECO:0007669"/>
    <property type="project" value="TreeGrafter"/>
</dbReference>
<dbReference type="InterPro" id="IPR004516">
    <property type="entry name" value="HisRS/HisZ"/>
</dbReference>
<organism evidence="8 9">
    <name type="scientific">Candidatus Yanofskybacteria bacterium GW2011_GWD2_39_48</name>
    <dbReference type="NCBI Taxonomy" id="1619031"/>
    <lineage>
        <taxon>Bacteria</taxon>
        <taxon>Candidatus Yanofskyibacteriota</taxon>
    </lineage>
</organism>
<comment type="caution">
    <text evidence="8">The sequence shown here is derived from an EMBL/GenBank/DDBJ whole genome shotgun (WGS) entry which is preliminary data.</text>
</comment>
<dbReference type="PIRSF" id="PIRSF001549">
    <property type="entry name" value="His-tRNA_synth"/>
    <property type="match status" value="1"/>
</dbReference>
<dbReference type="Proteomes" id="UP000034764">
    <property type="component" value="Unassembled WGS sequence"/>
</dbReference>
<evidence type="ECO:0000313" key="8">
    <source>
        <dbReference type="EMBL" id="KKR23729.1"/>
    </source>
</evidence>
<keyword evidence="8" id="KW-0436">Ligase</keyword>
<evidence type="ECO:0000256" key="2">
    <source>
        <dbReference type="ARBA" id="ARBA00012815"/>
    </source>
</evidence>
<dbReference type="Gene3D" id="3.30.930.10">
    <property type="entry name" value="Bira Bifunctional Protein, Domain 2"/>
    <property type="match status" value="1"/>
</dbReference>
<evidence type="ECO:0000259" key="7">
    <source>
        <dbReference type="PROSITE" id="PS50862"/>
    </source>
</evidence>
<evidence type="ECO:0000256" key="6">
    <source>
        <dbReference type="ARBA" id="ARBA00047639"/>
    </source>
</evidence>
<dbReference type="InterPro" id="IPR006195">
    <property type="entry name" value="aa-tRNA-synth_II"/>
</dbReference>
<dbReference type="InterPro" id="IPR004154">
    <property type="entry name" value="Anticodon-bd"/>
</dbReference>
<dbReference type="EMBL" id="LBXD01000009">
    <property type="protein sequence ID" value="KKR23729.1"/>
    <property type="molecule type" value="Genomic_DNA"/>
</dbReference>
<evidence type="ECO:0000313" key="9">
    <source>
        <dbReference type="Proteomes" id="UP000034764"/>
    </source>
</evidence>
<dbReference type="GO" id="GO:0005737">
    <property type="term" value="C:cytoplasm"/>
    <property type="evidence" value="ECO:0007669"/>
    <property type="project" value="InterPro"/>
</dbReference>
<feature type="domain" description="Aminoacyl-transfer RNA synthetases class-II family profile" evidence="7">
    <location>
        <begin position="1"/>
        <end position="328"/>
    </location>
</feature>
<comment type="similarity">
    <text evidence="1">Belongs to the class-II aminoacyl-tRNA synthetase family.</text>
</comment>